<dbReference type="PROSITE" id="PS51257">
    <property type="entry name" value="PROKAR_LIPOPROTEIN"/>
    <property type="match status" value="1"/>
</dbReference>
<reference evidence="5 6" key="1">
    <citation type="submission" date="2017-07" db="EMBL/GenBank/DDBJ databases">
        <title>An improved, manually edited Actinidia chinensis var. chinensis (kiwifruit) genome highlights the challenges associated with draft genomes and gene prediction in plants.</title>
        <authorList>
            <person name="Pilkington S."/>
            <person name="Crowhurst R."/>
            <person name="Hilario E."/>
            <person name="Nardozza S."/>
            <person name="Fraser L."/>
            <person name="Peng Y."/>
            <person name="Gunaseelan K."/>
            <person name="Simpson R."/>
            <person name="Tahir J."/>
            <person name="Deroles S."/>
            <person name="Templeton K."/>
            <person name="Luo Z."/>
            <person name="Davy M."/>
            <person name="Cheng C."/>
            <person name="Mcneilage M."/>
            <person name="Scaglione D."/>
            <person name="Liu Y."/>
            <person name="Zhang Q."/>
            <person name="Datson P."/>
            <person name="De Silva N."/>
            <person name="Gardiner S."/>
            <person name="Bassett H."/>
            <person name="Chagne D."/>
            <person name="Mccallum J."/>
            <person name="Dzierzon H."/>
            <person name="Deng C."/>
            <person name="Wang Y.-Y."/>
            <person name="Barron N."/>
            <person name="Manako K."/>
            <person name="Bowen J."/>
            <person name="Foster T."/>
            <person name="Erridge Z."/>
            <person name="Tiffin H."/>
            <person name="Waite C."/>
            <person name="Davies K."/>
            <person name="Grierson E."/>
            <person name="Laing W."/>
            <person name="Kirk R."/>
            <person name="Chen X."/>
            <person name="Wood M."/>
            <person name="Montefiori M."/>
            <person name="Brummell D."/>
            <person name="Schwinn K."/>
            <person name="Catanach A."/>
            <person name="Fullerton C."/>
            <person name="Li D."/>
            <person name="Meiyalaghan S."/>
            <person name="Nieuwenhuizen N."/>
            <person name="Read N."/>
            <person name="Prakash R."/>
            <person name="Hunter D."/>
            <person name="Zhang H."/>
            <person name="Mckenzie M."/>
            <person name="Knabel M."/>
            <person name="Harris A."/>
            <person name="Allan A."/>
            <person name="Chen A."/>
            <person name="Janssen B."/>
            <person name="Plunkett B."/>
            <person name="Dwamena C."/>
            <person name="Voogd C."/>
            <person name="Leif D."/>
            <person name="Lafferty D."/>
            <person name="Souleyre E."/>
            <person name="Varkonyi-Gasic E."/>
            <person name="Gambi F."/>
            <person name="Hanley J."/>
            <person name="Yao J.-L."/>
            <person name="Cheung J."/>
            <person name="David K."/>
            <person name="Warren B."/>
            <person name="Marsh K."/>
            <person name="Snowden K."/>
            <person name="Lin-Wang K."/>
            <person name="Brian L."/>
            <person name="Martinez-Sanchez M."/>
            <person name="Wang M."/>
            <person name="Ileperuma N."/>
            <person name="Macnee N."/>
            <person name="Campin R."/>
            <person name="Mcatee P."/>
            <person name="Drummond R."/>
            <person name="Espley R."/>
            <person name="Ireland H."/>
            <person name="Wu R."/>
            <person name="Atkinson R."/>
            <person name="Karunairetnam S."/>
            <person name="Bulley S."/>
            <person name="Chunkath S."/>
            <person name="Hanley Z."/>
            <person name="Storey R."/>
            <person name="Thrimawithana A."/>
            <person name="Thomson S."/>
            <person name="David C."/>
            <person name="Testolin R."/>
        </authorList>
    </citation>
    <scope>NUCLEOTIDE SEQUENCE [LARGE SCALE GENOMIC DNA]</scope>
    <source>
        <strain evidence="6">cv. Red5</strain>
        <tissue evidence="5">Young leaf</tissue>
    </source>
</reference>
<feature type="domain" description="Nucleotide-diphospho-sugar transferase" evidence="4">
    <location>
        <begin position="180"/>
        <end position="400"/>
    </location>
</feature>
<dbReference type="GO" id="GO:0000139">
    <property type="term" value="C:Golgi membrane"/>
    <property type="evidence" value="ECO:0007669"/>
    <property type="project" value="UniProtKB-SubCell"/>
</dbReference>
<keyword evidence="6" id="KW-1185">Reference proteome</keyword>
<dbReference type="OMA" id="ACESDEM"/>
<dbReference type="PANTHER" id="PTHR46581:SF3">
    <property type="entry name" value="ARABINOSYLTRANSFERASE RRA3"/>
    <property type="match status" value="1"/>
</dbReference>
<dbReference type="GO" id="GO:0016757">
    <property type="term" value="F:glycosyltransferase activity"/>
    <property type="evidence" value="ECO:0007669"/>
    <property type="project" value="UniProtKB-KW"/>
</dbReference>
<dbReference type="Proteomes" id="UP000241394">
    <property type="component" value="Chromosome LG21"/>
</dbReference>
<keyword evidence="3" id="KW-0175">Coiled coil</keyword>
<accession>A0A2R6PZX5</accession>
<dbReference type="AlphaFoldDB" id="A0A2R6PZX5"/>
<dbReference type="GO" id="GO:0080147">
    <property type="term" value="P:root hair cell development"/>
    <property type="evidence" value="ECO:0007669"/>
    <property type="project" value="InterPro"/>
</dbReference>
<dbReference type="InParanoid" id="A0A2R6PZX5"/>
<dbReference type="STRING" id="1590841.A0A2R6PZX5"/>
<comment type="caution">
    <text evidence="5">The sequence shown here is derived from an EMBL/GenBank/DDBJ whole genome shotgun (WGS) entry which is preliminary data.</text>
</comment>
<keyword evidence="2" id="KW-0812">Transmembrane</keyword>
<dbReference type="InterPro" id="IPR005069">
    <property type="entry name" value="Nucl-diP-sugar_transferase"/>
</dbReference>
<keyword evidence="2" id="KW-0328">Glycosyltransferase</keyword>
<dbReference type="FunCoup" id="A0A2R6PZX5">
    <property type="interactions" value="1969"/>
</dbReference>
<evidence type="ECO:0000256" key="3">
    <source>
        <dbReference type="SAM" id="Coils"/>
    </source>
</evidence>
<dbReference type="OrthoDB" id="540503at2759"/>
<organism evidence="5 6">
    <name type="scientific">Actinidia chinensis var. chinensis</name>
    <name type="common">Chinese soft-hair kiwi</name>
    <dbReference type="NCBI Taxonomy" id="1590841"/>
    <lineage>
        <taxon>Eukaryota</taxon>
        <taxon>Viridiplantae</taxon>
        <taxon>Streptophyta</taxon>
        <taxon>Embryophyta</taxon>
        <taxon>Tracheophyta</taxon>
        <taxon>Spermatophyta</taxon>
        <taxon>Magnoliopsida</taxon>
        <taxon>eudicotyledons</taxon>
        <taxon>Gunneridae</taxon>
        <taxon>Pentapetalae</taxon>
        <taxon>asterids</taxon>
        <taxon>Ericales</taxon>
        <taxon>Actinidiaceae</taxon>
        <taxon>Actinidia</taxon>
    </lineage>
</organism>
<gene>
    <name evidence="5" type="ORF">CEY00_Acc23672</name>
</gene>
<evidence type="ECO:0000313" key="6">
    <source>
        <dbReference type="Proteomes" id="UP000241394"/>
    </source>
</evidence>
<dbReference type="EC" id="2.4.2.-" evidence="2"/>
<comment type="subcellular location">
    <subcellularLocation>
        <location evidence="2">Golgi apparatus membrane</location>
        <topology evidence="2">Single-pass type II membrane protein</topology>
    </subcellularLocation>
</comment>
<proteinExistence type="inferred from homology"/>
<dbReference type="GO" id="GO:0071555">
    <property type="term" value="P:cell wall organization"/>
    <property type="evidence" value="ECO:0007669"/>
    <property type="project" value="UniProtKB-KW"/>
</dbReference>
<dbReference type="EMBL" id="NKQK01000021">
    <property type="protein sequence ID" value="PSR99713.1"/>
    <property type="molecule type" value="Genomic_DNA"/>
</dbReference>
<keyword evidence="2" id="KW-0735">Signal-anchor</keyword>
<sequence>MAGRREKNGQSFRGSRITVAIATGVLLGCVFAFLYPHGFFNPAPNRPFSNSDVQIGSSSCESAEKINMLKSNIVRITEKNAELQKQVREITEKLRLAEQGKDHAQKQFMVLGEQHKAGPFGTVKGLRTSPTVIPDESVNPRLAKILEEVALQKELIVALANSNVKSMLEVWFTSIKKVGIRNYLVVALDDGIVDFCKSNDVPFYKRDPDEGMDTVARTGGNHAVSGLKFRILREFLQLGYSVLLSDVDIVYLQNPFDHLYRDSDVESMTDGHNNMTAYGYNDVFDEPAMGWARYAHTMRIWVYNSGFFYIRPTMPSIELLDRVADRLSRQTAWDQAVFNEELYFPSHPGYVGLHAAKRTMDFYLFMNSKVLFKTVRKDPNLRKLKPVIVHVNYHPNKLPRMKAVVEFYVNGKKDALEPFPDGSE</sequence>
<evidence type="ECO:0000259" key="4">
    <source>
        <dbReference type="Pfam" id="PF03407"/>
    </source>
</evidence>
<dbReference type="InterPro" id="IPR029044">
    <property type="entry name" value="Nucleotide-diphossugar_trans"/>
</dbReference>
<feature type="coiled-coil region" evidence="3">
    <location>
        <begin position="66"/>
        <end position="107"/>
    </location>
</feature>
<keyword evidence="2 5" id="KW-0808">Transferase</keyword>
<keyword evidence="2" id="KW-0961">Cell wall biogenesis/degradation</keyword>
<comment type="similarity">
    <text evidence="1 2">Belongs to the glycosyltransferase 77 family.</text>
</comment>
<evidence type="ECO:0000313" key="5">
    <source>
        <dbReference type="EMBL" id="PSR99713.1"/>
    </source>
</evidence>
<reference evidence="6" key="2">
    <citation type="journal article" date="2018" name="BMC Genomics">
        <title>A manually annotated Actinidia chinensis var. chinensis (kiwifruit) genome highlights the challenges associated with draft genomes and gene prediction in plants.</title>
        <authorList>
            <person name="Pilkington S.M."/>
            <person name="Crowhurst R."/>
            <person name="Hilario E."/>
            <person name="Nardozza S."/>
            <person name="Fraser L."/>
            <person name="Peng Y."/>
            <person name="Gunaseelan K."/>
            <person name="Simpson R."/>
            <person name="Tahir J."/>
            <person name="Deroles S.C."/>
            <person name="Templeton K."/>
            <person name="Luo Z."/>
            <person name="Davy M."/>
            <person name="Cheng C."/>
            <person name="McNeilage M."/>
            <person name="Scaglione D."/>
            <person name="Liu Y."/>
            <person name="Zhang Q."/>
            <person name="Datson P."/>
            <person name="De Silva N."/>
            <person name="Gardiner S.E."/>
            <person name="Bassett H."/>
            <person name="Chagne D."/>
            <person name="McCallum J."/>
            <person name="Dzierzon H."/>
            <person name="Deng C."/>
            <person name="Wang Y.Y."/>
            <person name="Barron L."/>
            <person name="Manako K."/>
            <person name="Bowen J."/>
            <person name="Foster T.M."/>
            <person name="Erridge Z.A."/>
            <person name="Tiffin H."/>
            <person name="Waite C.N."/>
            <person name="Davies K.M."/>
            <person name="Grierson E.P."/>
            <person name="Laing W.A."/>
            <person name="Kirk R."/>
            <person name="Chen X."/>
            <person name="Wood M."/>
            <person name="Montefiori M."/>
            <person name="Brummell D.A."/>
            <person name="Schwinn K.E."/>
            <person name="Catanach A."/>
            <person name="Fullerton C."/>
            <person name="Li D."/>
            <person name="Meiyalaghan S."/>
            <person name="Nieuwenhuizen N."/>
            <person name="Read N."/>
            <person name="Prakash R."/>
            <person name="Hunter D."/>
            <person name="Zhang H."/>
            <person name="McKenzie M."/>
            <person name="Knabel M."/>
            <person name="Harris A."/>
            <person name="Allan A.C."/>
            <person name="Gleave A."/>
            <person name="Chen A."/>
            <person name="Janssen B.J."/>
            <person name="Plunkett B."/>
            <person name="Ampomah-Dwamena C."/>
            <person name="Voogd C."/>
            <person name="Leif D."/>
            <person name="Lafferty D."/>
            <person name="Souleyre E.J.F."/>
            <person name="Varkonyi-Gasic E."/>
            <person name="Gambi F."/>
            <person name="Hanley J."/>
            <person name="Yao J.L."/>
            <person name="Cheung J."/>
            <person name="David K.M."/>
            <person name="Warren B."/>
            <person name="Marsh K."/>
            <person name="Snowden K.C."/>
            <person name="Lin-Wang K."/>
            <person name="Brian L."/>
            <person name="Martinez-Sanchez M."/>
            <person name="Wang M."/>
            <person name="Ileperuma N."/>
            <person name="Macnee N."/>
            <person name="Campin R."/>
            <person name="McAtee P."/>
            <person name="Drummond R.S.M."/>
            <person name="Espley R.V."/>
            <person name="Ireland H.S."/>
            <person name="Wu R."/>
            <person name="Atkinson R.G."/>
            <person name="Karunairetnam S."/>
            <person name="Bulley S."/>
            <person name="Chunkath S."/>
            <person name="Hanley Z."/>
            <person name="Storey R."/>
            <person name="Thrimawithana A.H."/>
            <person name="Thomson S."/>
            <person name="David C."/>
            <person name="Testolin R."/>
            <person name="Huang H."/>
            <person name="Hellens R.P."/>
            <person name="Schaffer R.J."/>
        </authorList>
    </citation>
    <scope>NUCLEOTIDE SEQUENCE [LARGE SCALE GENOMIC DNA]</scope>
    <source>
        <strain evidence="6">cv. Red5</strain>
    </source>
</reference>
<keyword evidence="2" id="KW-0333">Golgi apparatus</keyword>
<dbReference type="SUPFAM" id="SSF53448">
    <property type="entry name" value="Nucleotide-diphospho-sugar transferases"/>
    <property type="match status" value="1"/>
</dbReference>
<dbReference type="Pfam" id="PF03407">
    <property type="entry name" value="Nucleotid_trans"/>
    <property type="match status" value="1"/>
</dbReference>
<dbReference type="InterPro" id="IPR044290">
    <property type="entry name" value="RRA1/2/3"/>
</dbReference>
<name>A0A2R6PZX5_ACTCC</name>
<protein>
    <recommendedName>
        <fullName evidence="2">Glycosyltransferase</fullName>
        <ecNumber evidence="2">2.4.2.-</ecNumber>
    </recommendedName>
</protein>
<dbReference type="Gramene" id="PSR99713">
    <property type="protein sequence ID" value="PSR99713"/>
    <property type="gene ID" value="CEY00_Acc23672"/>
</dbReference>
<dbReference type="PANTHER" id="PTHR46581">
    <property type="entry name" value="ARABINOSYLTRANSFERASE RRA3"/>
    <property type="match status" value="1"/>
</dbReference>
<evidence type="ECO:0000256" key="1">
    <source>
        <dbReference type="ARBA" id="ARBA00007033"/>
    </source>
</evidence>
<evidence type="ECO:0000256" key="2">
    <source>
        <dbReference type="RuleBase" id="RU363055"/>
    </source>
</evidence>